<feature type="transmembrane region" description="Helical" evidence="1">
    <location>
        <begin position="21"/>
        <end position="39"/>
    </location>
</feature>
<keyword evidence="1" id="KW-1133">Transmembrane helix</keyword>
<organism evidence="3 4">
    <name type="scientific">Desulfonatronum thiosulfatophilum</name>
    <dbReference type="NCBI Taxonomy" id="617002"/>
    <lineage>
        <taxon>Bacteria</taxon>
        <taxon>Pseudomonadati</taxon>
        <taxon>Thermodesulfobacteriota</taxon>
        <taxon>Desulfovibrionia</taxon>
        <taxon>Desulfovibrionales</taxon>
        <taxon>Desulfonatronaceae</taxon>
        <taxon>Desulfonatronum</taxon>
    </lineage>
</organism>
<dbReference type="STRING" id="617002.SAMN05660653_03076"/>
<keyword evidence="4" id="KW-1185">Reference proteome</keyword>
<feature type="domain" description="NfeD-like C-terminal" evidence="2">
    <location>
        <begin position="82"/>
        <end position="138"/>
    </location>
</feature>
<evidence type="ECO:0000313" key="4">
    <source>
        <dbReference type="Proteomes" id="UP000198771"/>
    </source>
</evidence>
<accession>A0A1G6ET74</accession>
<dbReference type="InterPro" id="IPR002810">
    <property type="entry name" value="NfeD-like_C"/>
</dbReference>
<dbReference type="Pfam" id="PF01957">
    <property type="entry name" value="NfeD"/>
    <property type="match status" value="1"/>
</dbReference>
<gene>
    <name evidence="3" type="ORF">SAMN05660653_03076</name>
</gene>
<dbReference type="InterPro" id="IPR012340">
    <property type="entry name" value="NA-bd_OB-fold"/>
</dbReference>
<evidence type="ECO:0000256" key="1">
    <source>
        <dbReference type="SAM" id="Phobius"/>
    </source>
</evidence>
<keyword evidence="1" id="KW-0472">Membrane</keyword>
<dbReference type="SUPFAM" id="SSF141322">
    <property type="entry name" value="NfeD domain-like"/>
    <property type="match status" value="1"/>
</dbReference>
<dbReference type="Gene3D" id="2.40.50.140">
    <property type="entry name" value="Nucleic acid-binding proteins"/>
    <property type="match status" value="1"/>
</dbReference>
<feature type="transmembrane region" description="Helical" evidence="1">
    <location>
        <begin position="51"/>
        <end position="72"/>
    </location>
</feature>
<sequence length="148" mass="16538">MANNLSKQNQPTWDRTTVLRYALMQIPGVALVGAGLWFLHSVLGLSERSAWMLMLLWLAKDTLMFFFVWPAYQANVGDGWYSLVGLRGEVRGEMHPEGYIRIGGVLWKAKADPKTCPIPPGTVIEVVGREGIKLIVRPLPPPNPEQDI</sequence>
<evidence type="ECO:0000313" key="3">
    <source>
        <dbReference type="EMBL" id="SDB60005.1"/>
    </source>
</evidence>
<dbReference type="OrthoDB" id="5471424at2"/>
<dbReference type="Proteomes" id="UP000198771">
    <property type="component" value="Unassembled WGS sequence"/>
</dbReference>
<evidence type="ECO:0000259" key="2">
    <source>
        <dbReference type="Pfam" id="PF01957"/>
    </source>
</evidence>
<dbReference type="EMBL" id="FMXO01000021">
    <property type="protein sequence ID" value="SDB60005.1"/>
    <property type="molecule type" value="Genomic_DNA"/>
</dbReference>
<keyword evidence="1" id="KW-0812">Transmembrane</keyword>
<dbReference type="RefSeq" id="WP_092123666.1">
    <property type="nucleotide sequence ID" value="NZ_FMXO01000021.1"/>
</dbReference>
<name>A0A1G6ET74_9BACT</name>
<reference evidence="3 4" key="1">
    <citation type="submission" date="2016-10" db="EMBL/GenBank/DDBJ databases">
        <authorList>
            <person name="de Groot N.N."/>
        </authorList>
    </citation>
    <scope>NUCLEOTIDE SEQUENCE [LARGE SCALE GENOMIC DNA]</scope>
    <source>
        <strain evidence="3 4">ASO4-2</strain>
    </source>
</reference>
<protein>
    <submittedName>
        <fullName evidence="3">NfeD-like C-terminal, partner-binding</fullName>
    </submittedName>
</protein>
<dbReference type="AlphaFoldDB" id="A0A1G6ET74"/>
<proteinExistence type="predicted"/>